<dbReference type="STRING" id="418495.SAMN05216215_1004236"/>
<dbReference type="SUPFAM" id="SSF55331">
    <property type="entry name" value="Tautomerase/MIF"/>
    <property type="match status" value="1"/>
</dbReference>
<dbReference type="AlphaFoldDB" id="A0A1H2V8J7"/>
<protein>
    <submittedName>
        <fullName evidence="1">Phenylpyruvate tautomerase PptA, 4-oxalocrotonate tautomerase family</fullName>
    </submittedName>
</protein>
<proteinExistence type="predicted"/>
<dbReference type="OrthoDB" id="4990855at2"/>
<evidence type="ECO:0000313" key="2">
    <source>
        <dbReference type="Proteomes" id="UP000199529"/>
    </source>
</evidence>
<sequence>MPHFTAKLHEEMLDGSTERKLIEALTNAATEVYGENFRPLVVVELFGIPRHRWGSGGAPATREAVQITLNMREAGLTRFDPAVLITSITEAATEVFGDQIREDVSVHLVGVPQGRSGVGGEVA</sequence>
<keyword evidence="1" id="KW-0670">Pyruvate</keyword>
<reference evidence="2" key="1">
    <citation type="submission" date="2016-10" db="EMBL/GenBank/DDBJ databases">
        <authorList>
            <person name="Varghese N."/>
            <person name="Submissions S."/>
        </authorList>
    </citation>
    <scope>NUCLEOTIDE SEQUENCE [LARGE SCALE GENOMIC DNA]</scope>
    <source>
        <strain evidence="2">CGMCC 4.3530</strain>
    </source>
</reference>
<evidence type="ECO:0000313" key="1">
    <source>
        <dbReference type="EMBL" id="SDW64623.1"/>
    </source>
</evidence>
<keyword evidence="2" id="KW-1185">Reference proteome</keyword>
<dbReference type="Gene3D" id="3.30.429.10">
    <property type="entry name" value="Macrophage Migration Inhibitory Factor"/>
    <property type="match status" value="1"/>
</dbReference>
<dbReference type="Proteomes" id="UP000199529">
    <property type="component" value="Unassembled WGS sequence"/>
</dbReference>
<dbReference type="InterPro" id="IPR014347">
    <property type="entry name" value="Tautomerase/MIF_sf"/>
</dbReference>
<gene>
    <name evidence="1" type="ORF">SAMN05216215_1004236</name>
</gene>
<dbReference type="RefSeq" id="WP_093262234.1">
    <property type="nucleotide sequence ID" value="NZ_FNOK01000004.1"/>
</dbReference>
<name>A0A1H2V8J7_9PSEU</name>
<accession>A0A1H2V8J7</accession>
<dbReference type="EMBL" id="FNOK01000004">
    <property type="protein sequence ID" value="SDW64623.1"/>
    <property type="molecule type" value="Genomic_DNA"/>
</dbReference>
<organism evidence="1 2">
    <name type="scientific">Saccharopolyspora shandongensis</name>
    <dbReference type="NCBI Taxonomy" id="418495"/>
    <lineage>
        <taxon>Bacteria</taxon>
        <taxon>Bacillati</taxon>
        <taxon>Actinomycetota</taxon>
        <taxon>Actinomycetes</taxon>
        <taxon>Pseudonocardiales</taxon>
        <taxon>Pseudonocardiaceae</taxon>
        <taxon>Saccharopolyspora</taxon>
    </lineage>
</organism>